<evidence type="ECO:0000256" key="2">
    <source>
        <dbReference type="ARBA" id="ARBA00022741"/>
    </source>
</evidence>
<dbReference type="InterPro" id="IPR027417">
    <property type="entry name" value="P-loop_NTPase"/>
</dbReference>
<dbReference type="InterPro" id="IPR003593">
    <property type="entry name" value="AAA+_ATPase"/>
</dbReference>
<dbReference type="Proteomes" id="UP001171916">
    <property type="component" value="Unassembled WGS sequence"/>
</dbReference>
<dbReference type="RefSeq" id="WP_290001637.1">
    <property type="nucleotide sequence ID" value="NZ_JAUEPH010000006.1"/>
</dbReference>
<dbReference type="Gene3D" id="3.40.50.300">
    <property type="entry name" value="P-loop containing nucleotide triphosphate hydrolases"/>
    <property type="match status" value="1"/>
</dbReference>
<dbReference type="PANTHER" id="PTHR42939">
    <property type="entry name" value="ABC TRANSPORTER ATP-BINDING PROTEIN ALBC-RELATED"/>
    <property type="match status" value="1"/>
</dbReference>
<gene>
    <name evidence="5" type="ORF">QVH07_14405</name>
</gene>
<sequence>MIQLKNVNKSFKGQPAVQNLNLQVKEGEILGLLGANGAGKSTTINMLLGFLSPDSGIVSIEGMETSKEEKKVRKLIGYIPENVNLYPYLSGLENLDYFCKLAGMKYSKTELHEFLTRCGLQSDAHDKKVSEYSKGMRQKVGIAIAYAKKAKVYLLDEPASGLDPLASNELSEILKKLAADGATILMASHDIFRVREVCHRIGILKQGELVKELRSEEVSANELEKLYLEYMTN</sequence>
<dbReference type="EMBL" id="JAUEPH010000006">
    <property type="protein sequence ID" value="MDN3205352.1"/>
    <property type="molecule type" value="Genomic_DNA"/>
</dbReference>
<keyword evidence="3 5" id="KW-0067">ATP-binding</keyword>
<dbReference type="CDD" id="cd03230">
    <property type="entry name" value="ABC_DR_subfamily_A"/>
    <property type="match status" value="1"/>
</dbReference>
<evidence type="ECO:0000256" key="1">
    <source>
        <dbReference type="ARBA" id="ARBA00022448"/>
    </source>
</evidence>
<feature type="domain" description="ABC transporter" evidence="4">
    <location>
        <begin position="2"/>
        <end position="231"/>
    </location>
</feature>
<dbReference type="SMART" id="SM00382">
    <property type="entry name" value="AAA"/>
    <property type="match status" value="1"/>
</dbReference>
<keyword evidence="6" id="KW-1185">Reference proteome</keyword>
<accession>A0ABT7YFP4</accession>
<dbReference type="InterPro" id="IPR017871">
    <property type="entry name" value="ABC_transporter-like_CS"/>
</dbReference>
<evidence type="ECO:0000256" key="3">
    <source>
        <dbReference type="ARBA" id="ARBA00022840"/>
    </source>
</evidence>
<dbReference type="PROSITE" id="PS00211">
    <property type="entry name" value="ABC_TRANSPORTER_1"/>
    <property type="match status" value="1"/>
</dbReference>
<evidence type="ECO:0000313" key="6">
    <source>
        <dbReference type="Proteomes" id="UP001171916"/>
    </source>
</evidence>
<evidence type="ECO:0000259" key="4">
    <source>
        <dbReference type="PROSITE" id="PS50893"/>
    </source>
</evidence>
<keyword evidence="1" id="KW-0813">Transport</keyword>
<dbReference type="InterPro" id="IPR051782">
    <property type="entry name" value="ABC_Transporter_VariousFunc"/>
</dbReference>
<keyword evidence="2" id="KW-0547">Nucleotide-binding</keyword>
<dbReference type="Pfam" id="PF00005">
    <property type="entry name" value="ABC_tran"/>
    <property type="match status" value="1"/>
</dbReference>
<dbReference type="InterPro" id="IPR003439">
    <property type="entry name" value="ABC_transporter-like_ATP-bd"/>
</dbReference>
<comment type="caution">
    <text evidence="5">The sequence shown here is derived from an EMBL/GenBank/DDBJ whole genome shotgun (WGS) entry which is preliminary data.</text>
</comment>
<dbReference type="GO" id="GO:0005524">
    <property type="term" value="F:ATP binding"/>
    <property type="evidence" value="ECO:0007669"/>
    <property type="project" value="UniProtKB-KW"/>
</dbReference>
<dbReference type="PROSITE" id="PS50893">
    <property type="entry name" value="ABC_TRANSPORTER_2"/>
    <property type="match status" value="1"/>
</dbReference>
<name>A0ABT7YFP4_9BACT</name>
<dbReference type="PANTHER" id="PTHR42939:SF1">
    <property type="entry name" value="ABC TRANSPORTER ATP-BINDING PROTEIN ALBC-RELATED"/>
    <property type="match status" value="1"/>
</dbReference>
<evidence type="ECO:0000313" key="5">
    <source>
        <dbReference type="EMBL" id="MDN3205352.1"/>
    </source>
</evidence>
<protein>
    <submittedName>
        <fullName evidence="5">ABC transporter ATP-binding protein</fullName>
    </submittedName>
</protein>
<organism evidence="5 6">
    <name type="scientific">Algoriphagus sediminis</name>
    <dbReference type="NCBI Taxonomy" id="3057113"/>
    <lineage>
        <taxon>Bacteria</taxon>
        <taxon>Pseudomonadati</taxon>
        <taxon>Bacteroidota</taxon>
        <taxon>Cytophagia</taxon>
        <taxon>Cytophagales</taxon>
        <taxon>Cyclobacteriaceae</taxon>
        <taxon>Algoriphagus</taxon>
    </lineage>
</organism>
<dbReference type="SUPFAM" id="SSF52540">
    <property type="entry name" value="P-loop containing nucleoside triphosphate hydrolases"/>
    <property type="match status" value="1"/>
</dbReference>
<reference evidence="5" key="1">
    <citation type="submission" date="2023-06" db="EMBL/GenBank/DDBJ databases">
        <title>Robiginitalea aurantiacus sp. nov. and Algoriphagus sediminis sp. nov., isolated from coastal sediment.</title>
        <authorList>
            <person name="Zhou Z.Y."/>
            <person name="An J."/>
            <person name="Jia Y.W."/>
            <person name="Du Z.J."/>
        </authorList>
    </citation>
    <scope>NUCLEOTIDE SEQUENCE</scope>
    <source>
        <strain evidence="5">C2-7</strain>
    </source>
</reference>
<proteinExistence type="predicted"/>